<accession>A0AAE5C5F5</accession>
<reference evidence="2 3" key="1">
    <citation type="submission" date="2019-12" db="EMBL/GenBank/DDBJ databases">
        <title>Rhizobium genotypes associated with high levels of biological nitrogen fixation by grain legumes in a temperate-maritime cropping system.</title>
        <authorList>
            <person name="Maluk M."/>
            <person name="Francesc Ferrando Molina F."/>
            <person name="Lopez Del Egido L."/>
            <person name="Lafos M."/>
            <person name="Langarica-Fuentes A."/>
            <person name="Gebre Yohannes G."/>
            <person name="Young M.W."/>
            <person name="Martin P."/>
            <person name="Gantlett R."/>
            <person name="Kenicer G."/>
            <person name="Hawes C."/>
            <person name="Begg G.S."/>
            <person name="Quilliam R.S."/>
            <person name="Squire G.R."/>
            <person name="Poole P.S."/>
            <person name="Young P.W."/>
            <person name="Iannetta P.M."/>
            <person name="James E.K."/>
        </authorList>
    </citation>
    <scope>NUCLEOTIDE SEQUENCE [LARGE SCALE GENOMIC DNA]</scope>
    <source>
        <strain evidence="2 3">JHI985</strain>
    </source>
</reference>
<proteinExistence type="predicted"/>
<comment type="caution">
    <text evidence="2">The sequence shown here is derived from an EMBL/GenBank/DDBJ whole genome shotgun (WGS) entry which is preliminary data.</text>
</comment>
<dbReference type="AlphaFoldDB" id="A0AAE5C5F5"/>
<sequence length="127" mass="13878">MHSLTKTFLYYMLIASVTLALNVTSAHAFEDRGNIVFNQMLKCLKLPADAPSAYNFMVVAVIKDGSADFLSINFRAPPSEWEKTAAPLIADAITQCEPYSSISGRTEFAVTRELVEAGSKKTKRVAG</sequence>
<evidence type="ECO:0000256" key="1">
    <source>
        <dbReference type="SAM" id="SignalP"/>
    </source>
</evidence>
<keyword evidence="1" id="KW-0732">Signal</keyword>
<dbReference type="EMBL" id="WUFC01000033">
    <property type="protein sequence ID" value="NEI51942.1"/>
    <property type="molecule type" value="Genomic_DNA"/>
</dbReference>
<evidence type="ECO:0000313" key="3">
    <source>
        <dbReference type="Proteomes" id="UP000661163"/>
    </source>
</evidence>
<organism evidence="2 3">
    <name type="scientific">Rhizobium ruizarguesonis</name>
    <dbReference type="NCBI Taxonomy" id="2081791"/>
    <lineage>
        <taxon>Bacteria</taxon>
        <taxon>Pseudomonadati</taxon>
        <taxon>Pseudomonadota</taxon>
        <taxon>Alphaproteobacteria</taxon>
        <taxon>Hyphomicrobiales</taxon>
        <taxon>Rhizobiaceae</taxon>
        <taxon>Rhizobium/Agrobacterium group</taxon>
        <taxon>Rhizobium</taxon>
    </lineage>
</organism>
<dbReference type="RefSeq" id="WP_130762112.1">
    <property type="nucleotide sequence ID" value="NZ_CP071678.1"/>
</dbReference>
<feature type="chain" id="PRO_5042012176" evidence="1">
    <location>
        <begin position="29"/>
        <end position="127"/>
    </location>
</feature>
<evidence type="ECO:0000313" key="2">
    <source>
        <dbReference type="EMBL" id="NEI51942.1"/>
    </source>
</evidence>
<protein>
    <submittedName>
        <fullName evidence="2">Uncharacterized protein</fullName>
    </submittedName>
</protein>
<gene>
    <name evidence="2" type="ORF">GR217_30340</name>
</gene>
<dbReference type="Proteomes" id="UP000661163">
    <property type="component" value="Unassembled WGS sequence"/>
</dbReference>
<feature type="signal peptide" evidence="1">
    <location>
        <begin position="1"/>
        <end position="28"/>
    </location>
</feature>
<name>A0AAE5C5F5_9HYPH</name>
<dbReference type="GeneID" id="84668718"/>